<dbReference type="GO" id="GO:0042574">
    <property type="term" value="P:retinal metabolic process"/>
    <property type="evidence" value="ECO:0007669"/>
    <property type="project" value="TreeGrafter"/>
</dbReference>
<dbReference type="GO" id="GO:0010436">
    <property type="term" value="F:carotenoid dioxygenase activity"/>
    <property type="evidence" value="ECO:0007669"/>
    <property type="project" value="TreeGrafter"/>
</dbReference>
<feature type="binding site" evidence="5">
    <location>
        <position position="919"/>
    </location>
    <ligand>
        <name>Fe cation</name>
        <dbReference type="ChEBI" id="CHEBI:24875"/>
        <note>catalytic</note>
    </ligand>
</feature>
<feature type="compositionally biased region" description="Basic and acidic residues" evidence="6">
    <location>
        <begin position="371"/>
        <end position="380"/>
    </location>
</feature>
<evidence type="ECO:0000256" key="5">
    <source>
        <dbReference type="PIRSR" id="PIRSR604294-1"/>
    </source>
</evidence>
<feature type="region of interest" description="Disordered" evidence="6">
    <location>
        <begin position="932"/>
        <end position="1020"/>
    </location>
</feature>
<accession>A0AAW0Y6E1</accession>
<feature type="binding site" evidence="5">
    <location>
        <position position="572"/>
    </location>
    <ligand>
        <name>Fe cation</name>
        <dbReference type="ChEBI" id="CHEBI:24875"/>
        <note>catalytic</note>
    </ligand>
</feature>
<dbReference type="PANTHER" id="PTHR10543">
    <property type="entry name" value="BETA-CAROTENE DIOXYGENASE"/>
    <property type="match status" value="1"/>
</dbReference>
<feature type="compositionally biased region" description="Low complexity" evidence="6">
    <location>
        <begin position="986"/>
        <end position="996"/>
    </location>
</feature>
<dbReference type="GO" id="GO:0016121">
    <property type="term" value="P:carotene catabolic process"/>
    <property type="evidence" value="ECO:0007669"/>
    <property type="project" value="TreeGrafter"/>
</dbReference>
<dbReference type="Proteomes" id="UP001445076">
    <property type="component" value="Unassembled WGS sequence"/>
</dbReference>
<feature type="binding site" evidence="5">
    <location>
        <position position="706"/>
    </location>
    <ligand>
        <name>Fe cation</name>
        <dbReference type="ChEBI" id="CHEBI:24875"/>
        <note>catalytic</note>
    </ligand>
</feature>
<dbReference type="GO" id="GO:0046872">
    <property type="term" value="F:metal ion binding"/>
    <property type="evidence" value="ECO:0007669"/>
    <property type="project" value="UniProtKB-KW"/>
</dbReference>
<feature type="compositionally biased region" description="Basic and acidic residues" evidence="6">
    <location>
        <begin position="31"/>
        <end position="45"/>
    </location>
</feature>
<evidence type="ECO:0000313" key="7">
    <source>
        <dbReference type="EMBL" id="KAK8747233.1"/>
    </source>
</evidence>
<keyword evidence="4 5" id="KW-0408">Iron</keyword>
<feature type="binding site" evidence="5">
    <location>
        <position position="636"/>
    </location>
    <ligand>
        <name>Fe cation</name>
        <dbReference type="ChEBI" id="CHEBI:24875"/>
        <note>catalytic</note>
    </ligand>
</feature>
<keyword evidence="8" id="KW-1185">Reference proteome</keyword>
<evidence type="ECO:0000256" key="4">
    <source>
        <dbReference type="ARBA" id="ARBA00023004"/>
    </source>
</evidence>
<keyword evidence="2 5" id="KW-0479">Metal-binding</keyword>
<feature type="region of interest" description="Disordered" evidence="6">
    <location>
        <begin position="25"/>
        <end position="68"/>
    </location>
</feature>
<dbReference type="InterPro" id="IPR004294">
    <property type="entry name" value="Carotenoid_Oase"/>
</dbReference>
<gene>
    <name evidence="7" type="ORF">OTU49_016702</name>
</gene>
<name>A0AAW0Y6E1_CHEQU</name>
<feature type="region of interest" description="Disordered" evidence="6">
    <location>
        <begin position="347"/>
        <end position="391"/>
    </location>
</feature>
<evidence type="ECO:0000256" key="2">
    <source>
        <dbReference type="ARBA" id="ARBA00022723"/>
    </source>
</evidence>
<feature type="region of interest" description="Disordered" evidence="6">
    <location>
        <begin position="255"/>
        <end position="299"/>
    </location>
</feature>
<evidence type="ECO:0000256" key="1">
    <source>
        <dbReference type="ARBA" id="ARBA00006787"/>
    </source>
</evidence>
<dbReference type="Pfam" id="PF03055">
    <property type="entry name" value="RPE65"/>
    <property type="match status" value="1"/>
</dbReference>
<dbReference type="PANTHER" id="PTHR10543:SF24">
    <property type="entry name" value="CAROTENOID ISOMEROOXYGENASE"/>
    <property type="match status" value="1"/>
</dbReference>
<reference evidence="7 8" key="1">
    <citation type="journal article" date="2024" name="BMC Genomics">
        <title>Genome assembly of redclaw crayfish (Cherax quadricarinatus) provides insights into its immune adaptation and hypoxia tolerance.</title>
        <authorList>
            <person name="Liu Z."/>
            <person name="Zheng J."/>
            <person name="Li H."/>
            <person name="Fang K."/>
            <person name="Wang S."/>
            <person name="He J."/>
            <person name="Zhou D."/>
            <person name="Weng S."/>
            <person name="Chi M."/>
            <person name="Gu Z."/>
            <person name="He J."/>
            <person name="Li F."/>
            <person name="Wang M."/>
        </authorList>
    </citation>
    <scope>NUCLEOTIDE SEQUENCE [LARGE SCALE GENOMIC DNA]</scope>
    <source>
        <strain evidence="7">ZL_2023a</strain>
    </source>
</reference>
<feature type="compositionally biased region" description="Polar residues" evidence="6">
    <location>
        <begin position="286"/>
        <end position="298"/>
    </location>
</feature>
<dbReference type="GO" id="GO:0003834">
    <property type="term" value="F:beta-carotene 15,15'-dioxygenase activity"/>
    <property type="evidence" value="ECO:0007669"/>
    <property type="project" value="TreeGrafter"/>
</dbReference>
<sequence length="1020" mass="114467">MSRWAKRGRKEMLSESVIIKTSKVPTLEGRISGESDSSNRNERLASPESLSSVAPERSAGRGNRRLSDNFNINTRNSLYGSSNIAMSRVKNSFNLSDCSLMNPGSAPTLNTARDFNSESATSNTTGVDVLESAIPSTSGVGVLDSNHQDTEFKRNNFSRNSSSFQTSVQLRNKTCGNENMLTAWPSSQLDLVKRRSAEISELRHVLEDKIKGQNPRYSSLSSIINGSSGRRLKSELLTSNKRSSSVYGHLHRDNVRQEKDKVSSSCLQRNDYSVTSSAVRLRQDNKQPASSTSRNSQKLKYLMNDQKKSSPFSDKKINEPLLCQRCSSPINSSPRQVPQKNISYVENEETTSQDHTPIGSLGPKTSTSSDSTRHSEDTERVTSSGSAETGETRINYYPNCDPCIWIRSCTTEVTQPLSGVKTGVIPTWLRGALLRNGPGRIQVGEYQYNHVFDGSALLHRFHFSDGLVTYQNKFLESRSYLKDTRAQRIVVNYFGTRAHPDPCATIMQNITSKFTLEDHFTDNAQISLYPYGDGLYALTETPFIYRIDPDTLNTHEKVNLTNHIAVFTHTAHPHVDRDGTVYNIGQGVGPMGPKYHICMFPKNKIDSKGRVRTPFQRARVVASVAARWRLNPCYMHSFAITDNYWVLIEQPLVVSVSKILRVLIKHDALIDALQWWEKETKIHVVSRETGTVTNTQYVTETFFFLHTINAYEDSDHIVLDIASYKNAEMLQCMFVEALKNAAYDPTFAQMFRGRPKRWVLPLHPNKNAEPNANLISLPNTSCHARWAKKNLVYVTPELIVDIGCEVPRIHYDEHNGRHYRYFYAICSDVDHRSPGTLVKADVVNKTHLEWSEHNVYPSEPIFVPTPGAQREDDGVVLSALLRAKGLDQQVCILVLDACTFTEVGRVEFTAPGPVPKCLHGWWVQEGTLTVHTHKDTQKTNTKNKQGTSTKDKQGTNTEDKQGANTEDKQGTNTKDKQESNTEDKQGTNTKGKQGTNTKDKQGTSTKDTKGTKTFTRKRVA</sequence>
<feature type="compositionally biased region" description="Basic and acidic residues" evidence="6">
    <location>
        <begin position="997"/>
        <end position="1010"/>
    </location>
</feature>
<evidence type="ECO:0000256" key="6">
    <source>
        <dbReference type="SAM" id="MobiDB-lite"/>
    </source>
</evidence>
<comment type="caution">
    <text evidence="7">The sequence shown here is derived from an EMBL/GenBank/DDBJ whole genome shotgun (WGS) entry which is preliminary data.</text>
</comment>
<feature type="compositionally biased region" description="Polar residues" evidence="6">
    <location>
        <begin position="263"/>
        <end position="278"/>
    </location>
</feature>
<dbReference type="EMBL" id="JARKIK010000015">
    <property type="protein sequence ID" value="KAK8747233.1"/>
    <property type="molecule type" value="Genomic_DNA"/>
</dbReference>
<evidence type="ECO:0000256" key="3">
    <source>
        <dbReference type="ARBA" id="ARBA00023002"/>
    </source>
</evidence>
<comment type="cofactor">
    <cofactor evidence="5">
        <name>Fe(2+)</name>
        <dbReference type="ChEBI" id="CHEBI:29033"/>
    </cofactor>
    <text evidence="5">Binds 1 Fe(2+) ion per subunit.</text>
</comment>
<evidence type="ECO:0008006" key="9">
    <source>
        <dbReference type="Google" id="ProtNLM"/>
    </source>
</evidence>
<evidence type="ECO:0000313" key="8">
    <source>
        <dbReference type="Proteomes" id="UP001445076"/>
    </source>
</evidence>
<feature type="compositionally biased region" description="Low complexity" evidence="6">
    <location>
        <begin position="938"/>
        <end position="948"/>
    </location>
</feature>
<protein>
    <recommendedName>
        <fullName evidence="9">Carotenoid isomerooxygenase</fullName>
    </recommendedName>
</protein>
<organism evidence="7 8">
    <name type="scientific">Cherax quadricarinatus</name>
    <name type="common">Australian red claw crayfish</name>
    <dbReference type="NCBI Taxonomy" id="27406"/>
    <lineage>
        <taxon>Eukaryota</taxon>
        <taxon>Metazoa</taxon>
        <taxon>Ecdysozoa</taxon>
        <taxon>Arthropoda</taxon>
        <taxon>Crustacea</taxon>
        <taxon>Multicrustacea</taxon>
        <taxon>Malacostraca</taxon>
        <taxon>Eumalacostraca</taxon>
        <taxon>Eucarida</taxon>
        <taxon>Decapoda</taxon>
        <taxon>Pleocyemata</taxon>
        <taxon>Astacidea</taxon>
        <taxon>Parastacoidea</taxon>
        <taxon>Parastacidae</taxon>
        <taxon>Cherax</taxon>
    </lineage>
</organism>
<feature type="compositionally biased region" description="Basic and acidic residues" evidence="6">
    <location>
        <begin position="949"/>
        <end position="985"/>
    </location>
</feature>
<dbReference type="AlphaFoldDB" id="A0AAW0Y6E1"/>
<comment type="similarity">
    <text evidence="1">Belongs to the carotenoid oxygenase family.</text>
</comment>
<keyword evidence="3" id="KW-0560">Oxidoreductase</keyword>
<proteinExistence type="inferred from homology"/>